<accession>A0A392QMH9</accession>
<name>A0A392QMH9_9FABA</name>
<reference evidence="1 2" key="1">
    <citation type="journal article" date="2018" name="Front. Plant Sci.">
        <title>Red Clover (Trifolium pratense) and Zigzag Clover (T. medium) - A Picture of Genomic Similarities and Differences.</title>
        <authorList>
            <person name="Dluhosova J."/>
            <person name="Istvanek J."/>
            <person name="Nedelnik J."/>
            <person name="Repkova J."/>
        </authorList>
    </citation>
    <scope>NUCLEOTIDE SEQUENCE [LARGE SCALE GENOMIC DNA]</scope>
    <source>
        <strain evidence="2">cv. 10/8</strain>
        <tissue evidence="1">Leaf</tissue>
    </source>
</reference>
<protein>
    <submittedName>
        <fullName evidence="1">Uncharacterized protein</fullName>
    </submittedName>
</protein>
<keyword evidence="2" id="KW-1185">Reference proteome</keyword>
<comment type="caution">
    <text evidence="1">The sequence shown here is derived from an EMBL/GenBank/DDBJ whole genome shotgun (WGS) entry which is preliminary data.</text>
</comment>
<feature type="non-terminal residue" evidence="1">
    <location>
        <position position="43"/>
    </location>
</feature>
<evidence type="ECO:0000313" key="2">
    <source>
        <dbReference type="Proteomes" id="UP000265520"/>
    </source>
</evidence>
<dbReference type="Proteomes" id="UP000265520">
    <property type="component" value="Unassembled WGS sequence"/>
</dbReference>
<proteinExistence type="predicted"/>
<dbReference type="EMBL" id="LXQA010147292">
    <property type="protein sequence ID" value="MCI25448.1"/>
    <property type="molecule type" value="Genomic_DNA"/>
</dbReference>
<dbReference type="AlphaFoldDB" id="A0A392QMH9"/>
<organism evidence="1 2">
    <name type="scientific">Trifolium medium</name>
    <dbReference type="NCBI Taxonomy" id="97028"/>
    <lineage>
        <taxon>Eukaryota</taxon>
        <taxon>Viridiplantae</taxon>
        <taxon>Streptophyta</taxon>
        <taxon>Embryophyta</taxon>
        <taxon>Tracheophyta</taxon>
        <taxon>Spermatophyta</taxon>
        <taxon>Magnoliopsida</taxon>
        <taxon>eudicotyledons</taxon>
        <taxon>Gunneridae</taxon>
        <taxon>Pentapetalae</taxon>
        <taxon>rosids</taxon>
        <taxon>fabids</taxon>
        <taxon>Fabales</taxon>
        <taxon>Fabaceae</taxon>
        <taxon>Papilionoideae</taxon>
        <taxon>50 kb inversion clade</taxon>
        <taxon>NPAAA clade</taxon>
        <taxon>Hologalegina</taxon>
        <taxon>IRL clade</taxon>
        <taxon>Trifolieae</taxon>
        <taxon>Trifolium</taxon>
    </lineage>
</organism>
<sequence>MQSRNTRRSMAEVSIPPSPCTWRVSKFLHLYGIACASDFSRTG</sequence>
<evidence type="ECO:0000313" key="1">
    <source>
        <dbReference type="EMBL" id="MCI25448.1"/>
    </source>
</evidence>